<evidence type="ECO:0008006" key="3">
    <source>
        <dbReference type="Google" id="ProtNLM"/>
    </source>
</evidence>
<accession>A0ABP8FBX8</accession>
<organism evidence="1 2">
    <name type="scientific">Nibribacter koreensis</name>
    <dbReference type="NCBI Taxonomy" id="1084519"/>
    <lineage>
        <taxon>Bacteria</taxon>
        <taxon>Pseudomonadati</taxon>
        <taxon>Bacteroidota</taxon>
        <taxon>Cytophagia</taxon>
        <taxon>Cytophagales</taxon>
        <taxon>Hymenobacteraceae</taxon>
        <taxon>Nibribacter</taxon>
    </lineage>
</organism>
<proteinExistence type="predicted"/>
<comment type="caution">
    <text evidence="1">The sequence shown here is derived from an EMBL/GenBank/DDBJ whole genome shotgun (WGS) entry which is preliminary data.</text>
</comment>
<evidence type="ECO:0000313" key="2">
    <source>
        <dbReference type="Proteomes" id="UP001501844"/>
    </source>
</evidence>
<evidence type="ECO:0000313" key="1">
    <source>
        <dbReference type="EMBL" id="GAA4300033.1"/>
    </source>
</evidence>
<keyword evidence="2" id="KW-1185">Reference proteome</keyword>
<name>A0ABP8FBX8_9BACT</name>
<protein>
    <recommendedName>
        <fullName evidence="3">Lipoprotein</fullName>
    </recommendedName>
</protein>
<dbReference type="RefSeq" id="WP_345162995.1">
    <property type="nucleotide sequence ID" value="NZ_BAABGX010000001.1"/>
</dbReference>
<dbReference type="Proteomes" id="UP001501844">
    <property type="component" value="Unassembled WGS sequence"/>
</dbReference>
<dbReference type="EMBL" id="BAABGX010000001">
    <property type="protein sequence ID" value="GAA4300033.1"/>
    <property type="molecule type" value="Genomic_DNA"/>
</dbReference>
<gene>
    <name evidence="1" type="ORF">GCM10023183_09940</name>
</gene>
<sequence length="383" mass="43907">MKTSWLLIVAVILVWSCQKNKNTTQEKLKVAPVSTASKLIIDTTYSIHEIIQDRDEQISKVRIGNTVYQSTARTYSLNDSALLHTSIDTIEDVINVRRERAHSYVYSVKLSQDGKVVYDKKYTRPEFYSLLKEDLVMRSAPLAPQLRGVTNDGRVVFELAFVYPESDVGMMTFFTTDLKGNLLQMESLSTSEGCYSSVAVSKSGKYFITCTTLYGPNGYEFSFQKPNIVHAEFLTDTSFVAIYDIISKSGKRIENGVQEYYEERDSISDNLIIYHVNGKKLASYKYHGYFQELGYTVPIAIIPEKNKLILIDDGKQNMLSISLASPSKFEEIKLSSLKRLNKRLEKGQNFEHELYVLGKKYFIYFFPEGIKYYVTEQYSEYEG</sequence>
<reference evidence="2" key="1">
    <citation type="journal article" date="2019" name="Int. J. Syst. Evol. Microbiol.">
        <title>The Global Catalogue of Microorganisms (GCM) 10K type strain sequencing project: providing services to taxonomists for standard genome sequencing and annotation.</title>
        <authorList>
            <consortium name="The Broad Institute Genomics Platform"/>
            <consortium name="The Broad Institute Genome Sequencing Center for Infectious Disease"/>
            <person name="Wu L."/>
            <person name="Ma J."/>
        </authorList>
    </citation>
    <scope>NUCLEOTIDE SEQUENCE [LARGE SCALE GENOMIC DNA]</scope>
    <source>
        <strain evidence="2">JCM 17917</strain>
    </source>
</reference>